<dbReference type="EMBL" id="CP046566">
    <property type="protein sequence ID" value="QGW28482.1"/>
    <property type="molecule type" value="Genomic_DNA"/>
</dbReference>
<dbReference type="InterPro" id="IPR000620">
    <property type="entry name" value="EamA_dom"/>
</dbReference>
<evidence type="ECO:0000256" key="3">
    <source>
        <dbReference type="ARBA" id="ARBA00022692"/>
    </source>
</evidence>
<dbReference type="AlphaFoldDB" id="A0A6I6GNH1"/>
<feature type="transmembrane region" description="Helical" evidence="6">
    <location>
        <begin position="220"/>
        <end position="241"/>
    </location>
</feature>
<keyword evidence="9" id="KW-1185">Reference proteome</keyword>
<dbReference type="InterPro" id="IPR037185">
    <property type="entry name" value="EmrE-like"/>
</dbReference>
<evidence type="ECO:0000313" key="8">
    <source>
        <dbReference type="EMBL" id="QGW28482.1"/>
    </source>
</evidence>
<evidence type="ECO:0000256" key="5">
    <source>
        <dbReference type="ARBA" id="ARBA00023136"/>
    </source>
</evidence>
<comment type="similarity">
    <text evidence="2">Belongs to the EamA transporter family.</text>
</comment>
<dbReference type="Pfam" id="PF00892">
    <property type="entry name" value="EamA"/>
    <property type="match status" value="2"/>
</dbReference>
<feature type="transmembrane region" description="Helical" evidence="6">
    <location>
        <begin position="128"/>
        <end position="149"/>
    </location>
</feature>
<feature type="transmembrane region" description="Helical" evidence="6">
    <location>
        <begin position="161"/>
        <end position="177"/>
    </location>
</feature>
<keyword evidence="5 6" id="KW-0472">Membrane</keyword>
<dbReference type="GO" id="GO:0016020">
    <property type="term" value="C:membrane"/>
    <property type="evidence" value="ECO:0007669"/>
    <property type="project" value="UniProtKB-SubCell"/>
</dbReference>
<dbReference type="PANTHER" id="PTHR32322:SF2">
    <property type="entry name" value="EAMA DOMAIN-CONTAINING PROTEIN"/>
    <property type="match status" value="1"/>
</dbReference>
<dbReference type="PANTHER" id="PTHR32322">
    <property type="entry name" value="INNER MEMBRANE TRANSPORTER"/>
    <property type="match status" value="1"/>
</dbReference>
<proteinExistence type="inferred from homology"/>
<dbReference type="KEGG" id="fls:GLV81_10550"/>
<feature type="transmembrane region" description="Helical" evidence="6">
    <location>
        <begin position="70"/>
        <end position="92"/>
    </location>
</feature>
<name>A0A6I6GNH1_9BACT</name>
<dbReference type="InterPro" id="IPR050638">
    <property type="entry name" value="AA-Vitamin_Transporters"/>
</dbReference>
<evidence type="ECO:0000259" key="7">
    <source>
        <dbReference type="Pfam" id="PF00892"/>
    </source>
</evidence>
<feature type="domain" description="EamA" evidence="7">
    <location>
        <begin position="160"/>
        <end position="295"/>
    </location>
</feature>
<dbReference type="SUPFAM" id="SSF103481">
    <property type="entry name" value="Multidrug resistance efflux transporter EmrE"/>
    <property type="match status" value="2"/>
</dbReference>
<evidence type="ECO:0000256" key="6">
    <source>
        <dbReference type="SAM" id="Phobius"/>
    </source>
</evidence>
<keyword evidence="4 6" id="KW-1133">Transmembrane helix</keyword>
<dbReference type="Gene3D" id="1.10.3730.20">
    <property type="match status" value="2"/>
</dbReference>
<comment type="subcellular location">
    <subcellularLocation>
        <location evidence="1">Membrane</location>
        <topology evidence="1">Multi-pass membrane protein</topology>
    </subcellularLocation>
</comment>
<keyword evidence="3 6" id="KW-0812">Transmembrane</keyword>
<gene>
    <name evidence="8" type="ORF">GLV81_10550</name>
</gene>
<feature type="transmembrane region" description="Helical" evidence="6">
    <location>
        <begin position="278"/>
        <end position="296"/>
    </location>
</feature>
<organism evidence="8 9">
    <name type="scientific">Phnomibacter ginsenosidimutans</name>
    <dbReference type="NCBI Taxonomy" id="2676868"/>
    <lineage>
        <taxon>Bacteria</taxon>
        <taxon>Pseudomonadati</taxon>
        <taxon>Bacteroidota</taxon>
        <taxon>Chitinophagia</taxon>
        <taxon>Chitinophagales</taxon>
        <taxon>Chitinophagaceae</taxon>
        <taxon>Phnomibacter</taxon>
    </lineage>
</organism>
<accession>A0A6I6GNH1</accession>
<feature type="transmembrane region" description="Helical" evidence="6">
    <location>
        <begin position="12"/>
        <end position="31"/>
    </location>
</feature>
<dbReference type="Proteomes" id="UP000426027">
    <property type="component" value="Chromosome"/>
</dbReference>
<feature type="transmembrane region" description="Helical" evidence="6">
    <location>
        <begin position="37"/>
        <end position="58"/>
    </location>
</feature>
<feature type="domain" description="EamA" evidence="7">
    <location>
        <begin position="10"/>
        <end position="144"/>
    </location>
</feature>
<feature type="transmembrane region" description="Helical" evidence="6">
    <location>
        <begin position="253"/>
        <end position="272"/>
    </location>
</feature>
<sequence>MSNKQHTIEGIGLAVLATLVWSGNFIVARAINQDIPPFMLALLRWGTASIIMLPIGWAAFRQDWTAIKKAWPVVTFAAFTGISLFNTFIYVAGHFSSAISLALIGTTSSPVFSFILARIFLKERIPAWRMLGLLICISGILLLLSRGSWEVLLHFRFTQGDWWILAAALSFALYNIATRKKPANISPKAYLFSTFWIGTVILLPFALLEVGMGATVNWSWSLAGIVLYLGAGASVISFLCWNIAIARLGAARTAIFGNLIPVFSSIEAVLILHEKITWIHILGMTVVIVGLVIANLRATAAIPKR</sequence>
<evidence type="ECO:0000256" key="4">
    <source>
        <dbReference type="ARBA" id="ARBA00022989"/>
    </source>
</evidence>
<protein>
    <submittedName>
        <fullName evidence="8">EamA family transporter</fullName>
    </submittedName>
</protein>
<evidence type="ECO:0000256" key="2">
    <source>
        <dbReference type="ARBA" id="ARBA00007362"/>
    </source>
</evidence>
<evidence type="ECO:0000256" key="1">
    <source>
        <dbReference type="ARBA" id="ARBA00004141"/>
    </source>
</evidence>
<feature type="transmembrane region" description="Helical" evidence="6">
    <location>
        <begin position="189"/>
        <end position="208"/>
    </location>
</feature>
<feature type="transmembrane region" description="Helical" evidence="6">
    <location>
        <begin position="98"/>
        <end position="121"/>
    </location>
</feature>
<dbReference type="RefSeq" id="WP_157478835.1">
    <property type="nucleotide sequence ID" value="NZ_CP046566.1"/>
</dbReference>
<evidence type="ECO:0000313" key="9">
    <source>
        <dbReference type="Proteomes" id="UP000426027"/>
    </source>
</evidence>
<reference evidence="8 9" key="1">
    <citation type="submission" date="2019-11" db="EMBL/GenBank/DDBJ databases">
        <authorList>
            <person name="Im W.T."/>
        </authorList>
    </citation>
    <scope>NUCLEOTIDE SEQUENCE [LARGE SCALE GENOMIC DNA]</scope>
    <source>
        <strain evidence="8 9">SB-02</strain>
    </source>
</reference>